<comment type="similarity">
    <text evidence="2">Belongs to the RseB family.</text>
</comment>
<dbReference type="EMBL" id="MLJW01000007">
    <property type="protein sequence ID" value="OIR16183.1"/>
    <property type="molecule type" value="Genomic_DNA"/>
</dbReference>
<comment type="caution">
    <text evidence="7">The sequence shown here is derived from an EMBL/GenBank/DDBJ whole genome shotgun (WGS) entry which is preliminary data.</text>
</comment>
<evidence type="ECO:0000256" key="3">
    <source>
        <dbReference type="ARBA" id="ARBA00022729"/>
    </source>
</evidence>
<dbReference type="GO" id="GO:0045152">
    <property type="term" value="F:antisigma factor binding"/>
    <property type="evidence" value="ECO:0007669"/>
    <property type="project" value="TreeGrafter"/>
</dbReference>
<dbReference type="GO" id="GO:0032885">
    <property type="term" value="P:regulation of polysaccharide biosynthetic process"/>
    <property type="evidence" value="ECO:0007669"/>
    <property type="project" value="TreeGrafter"/>
</dbReference>
<dbReference type="Pfam" id="PF17188">
    <property type="entry name" value="MucB_RseB_C"/>
    <property type="match status" value="1"/>
</dbReference>
<feature type="domain" description="MucB/RseB C-terminal" evidence="6">
    <location>
        <begin position="230"/>
        <end position="324"/>
    </location>
</feature>
<feature type="domain" description="MucB/RseB N-terminal" evidence="5">
    <location>
        <begin position="31"/>
        <end position="202"/>
    </location>
</feature>
<evidence type="ECO:0000256" key="1">
    <source>
        <dbReference type="ARBA" id="ARBA00004418"/>
    </source>
</evidence>
<evidence type="ECO:0000259" key="5">
    <source>
        <dbReference type="Pfam" id="PF03888"/>
    </source>
</evidence>
<dbReference type="InterPro" id="IPR033436">
    <property type="entry name" value="MucB/RseB_C"/>
</dbReference>
<dbReference type="CDD" id="cd16327">
    <property type="entry name" value="RseB"/>
    <property type="match status" value="1"/>
</dbReference>
<dbReference type="Gene3D" id="3.30.200.100">
    <property type="entry name" value="MucB/RseB, C-terminal domain"/>
    <property type="match status" value="1"/>
</dbReference>
<accession>A0A1J5T5P5</accession>
<sequence>MMQRSIYLCFFLLLQLEVASSFADPIQANEADWLKAMAQAAHQTDYSGVFVYQSGGRVEMSRITHISDAGGEHERLEGVGDSKRELIRDNDQVWLYTDGHKVRVEKRQIKRAFPALLPEQLSLLKENYTVSQAEEDEVAGYHAHAVVFLPRDNLRYARKMWAHSDSGLLLKAVVLDDRGYVIEQYAFVQLEMGGKIDHKWIASDKSSAKAIAQELHLSPLPKIELFEGSCGWQVDALPPGFKKILEMRRPFRGNKDPVIHMVFSDGLAGISVFIEKTQDAAFSHSGLSGQGVAHVYTRTVGDHLVTVVGEVPARTVIQVGDSVRYAGQ</sequence>
<dbReference type="AlphaFoldDB" id="A0A1J5T5P5"/>
<dbReference type="PIRSF" id="PIRSF005427">
    <property type="entry name" value="RseB"/>
    <property type="match status" value="1"/>
</dbReference>
<dbReference type="Pfam" id="PF03888">
    <property type="entry name" value="MucB_RseB"/>
    <property type="match status" value="1"/>
</dbReference>
<dbReference type="Gene3D" id="2.50.20.10">
    <property type="entry name" value="Lipoprotein localisation LolA/LolB/LppX"/>
    <property type="match status" value="1"/>
</dbReference>
<protein>
    <submittedName>
        <fullName evidence="7">Sigma factor AlgU regulatory protein MucB</fullName>
    </submittedName>
</protein>
<evidence type="ECO:0000256" key="4">
    <source>
        <dbReference type="ARBA" id="ARBA00022764"/>
    </source>
</evidence>
<dbReference type="GO" id="GO:0030288">
    <property type="term" value="C:outer membrane-bounded periplasmic space"/>
    <property type="evidence" value="ECO:0007669"/>
    <property type="project" value="TreeGrafter"/>
</dbReference>
<keyword evidence="4" id="KW-0574">Periplasm</keyword>
<organism evidence="7">
    <name type="scientific">mine drainage metagenome</name>
    <dbReference type="NCBI Taxonomy" id="410659"/>
    <lineage>
        <taxon>unclassified sequences</taxon>
        <taxon>metagenomes</taxon>
        <taxon>ecological metagenomes</taxon>
    </lineage>
</organism>
<dbReference type="InterPro" id="IPR005588">
    <property type="entry name" value="MucB_RseB"/>
</dbReference>
<gene>
    <name evidence="7" type="primary">mucB_2</name>
    <name evidence="7" type="ORF">GALL_29030</name>
</gene>
<comment type="subcellular location">
    <subcellularLocation>
        <location evidence="1">Periplasm</location>
    </subcellularLocation>
</comment>
<dbReference type="InterPro" id="IPR038484">
    <property type="entry name" value="MucB/RseB_C_sf"/>
</dbReference>
<dbReference type="PANTHER" id="PTHR38782:SF1">
    <property type="entry name" value="SIGMA-E FACTOR REGULATORY PROTEIN RSEB"/>
    <property type="match status" value="1"/>
</dbReference>
<name>A0A1J5T5P5_9ZZZZ</name>
<evidence type="ECO:0000313" key="7">
    <source>
        <dbReference type="EMBL" id="OIR16183.1"/>
    </source>
</evidence>
<evidence type="ECO:0000256" key="2">
    <source>
        <dbReference type="ARBA" id="ARBA00008150"/>
    </source>
</evidence>
<dbReference type="InterPro" id="IPR033434">
    <property type="entry name" value="MucB/RseB_N"/>
</dbReference>
<evidence type="ECO:0000259" key="6">
    <source>
        <dbReference type="Pfam" id="PF17188"/>
    </source>
</evidence>
<reference evidence="7" key="1">
    <citation type="submission" date="2016-10" db="EMBL/GenBank/DDBJ databases">
        <title>Sequence of Gallionella enrichment culture.</title>
        <authorList>
            <person name="Poehlein A."/>
            <person name="Muehling M."/>
            <person name="Daniel R."/>
        </authorList>
    </citation>
    <scope>NUCLEOTIDE SEQUENCE</scope>
</reference>
<dbReference type="PANTHER" id="PTHR38782">
    <property type="match status" value="1"/>
</dbReference>
<proteinExistence type="inferred from homology"/>
<keyword evidence="3" id="KW-0732">Signal</keyword>